<dbReference type="RefSeq" id="WP_231062365.1">
    <property type="nucleotide sequence ID" value="NZ_JAJNOR010000004.1"/>
</dbReference>
<gene>
    <name evidence="1" type="ORF">LQE92_07480</name>
</gene>
<evidence type="ECO:0000313" key="1">
    <source>
        <dbReference type="EMBL" id="MCD2492471.1"/>
    </source>
</evidence>
<accession>A0AAP2RIQ0</accession>
<dbReference type="Proteomes" id="UP001299265">
    <property type="component" value="Unassembled WGS sequence"/>
</dbReference>
<reference evidence="1 2" key="1">
    <citation type="submission" date="2021-11" db="EMBL/GenBank/DDBJ databases">
        <title>Lacrimispora sp. nov. NSJ-141 isolated from human feces.</title>
        <authorList>
            <person name="Abdugheni R."/>
        </authorList>
    </citation>
    <scope>NUCLEOTIDE SEQUENCE [LARGE SCALE GENOMIC DNA]</scope>
    <source>
        <strain evidence="1 2">NSJ-141</strain>
    </source>
</reference>
<keyword evidence="2" id="KW-1185">Reference proteome</keyword>
<sequence>MAKKQDMAAMLDGFEAAAAKEHEAKETKATVGAVDDSRATALVSMTKSDKERLTAIAKAHGLSLSAFFRLAADEYIATHEW</sequence>
<dbReference type="EMBL" id="JAJNOR010000004">
    <property type="protein sequence ID" value="MCD2492471.1"/>
    <property type="molecule type" value="Genomic_DNA"/>
</dbReference>
<organism evidence="1 2">
    <name type="scientific">Lientehia hominis</name>
    <dbReference type="NCBI Taxonomy" id="2897778"/>
    <lineage>
        <taxon>Bacteria</taxon>
        <taxon>Bacillati</taxon>
        <taxon>Bacillota</taxon>
        <taxon>Clostridia</taxon>
        <taxon>Lachnospirales</taxon>
        <taxon>Lachnospiraceae</taxon>
        <taxon>Lientehia</taxon>
    </lineage>
</organism>
<comment type="caution">
    <text evidence="1">The sequence shown here is derived from an EMBL/GenBank/DDBJ whole genome shotgun (WGS) entry which is preliminary data.</text>
</comment>
<evidence type="ECO:0000313" key="2">
    <source>
        <dbReference type="Proteomes" id="UP001299265"/>
    </source>
</evidence>
<dbReference type="AlphaFoldDB" id="A0AAP2RIQ0"/>
<protein>
    <submittedName>
        <fullName evidence="1">Ribbon-helix-helix protein, CopG family</fullName>
    </submittedName>
</protein>
<dbReference type="GO" id="GO:0006355">
    <property type="term" value="P:regulation of DNA-templated transcription"/>
    <property type="evidence" value="ECO:0007669"/>
    <property type="project" value="InterPro"/>
</dbReference>
<proteinExistence type="predicted"/>
<name>A0AAP2RIQ0_9FIRM</name>